<evidence type="ECO:0000313" key="2">
    <source>
        <dbReference type="Proteomes" id="UP000190198"/>
    </source>
</evidence>
<organism evidence="1 2">
    <name type="scientific">Solemya elarraichensis gill symbiont</name>
    <dbReference type="NCBI Taxonomy" id="1918949"/>
    <lineage>
        <taxon>Bacteria</taxon>
        <taxon>Pseudomonadati</taxon>
        <taxon>Pseudomonadota</taxon>
        <taxon>Gammaproteobacteria</taxon>
        <taxon>sulfur-oxidizing symbionts</taxon>
    </lineage>
</organism>
<gene>
    <name evidence="1" type="ORF">BOW52_00560</name>
</gene>
<dbReference type="RefSeq" id="WP_078475927.1">
    <property type="nucleotide sequence ID" value="NZ_MPRK01000004.1"/>
</dbReference>
<keyword evidence="2" id="KW-1185">Reference proteome</keyword>
<evidence type="ECO:0000313" key="1">
    <source>
        <dbReference type="EMBL" id="OOZ43021.1"/>
    </source>
</evidence>
<dbReference type="AlphaFoldDB" id="A0A1T2LD67"/>
<accession>A0A1T2LD67</accession>
<reference evidence="1 2" key="1">
    <citation type="submission" date="2016-11" db="EMBL/GenBank/DDBJ databases">
        <title>Mixed transmission modes and dynamic genome evolution in an obligate animal-bacterial symbiosis.</title>
        <authorList>
            <person name="Russell S.L."/>
            <person name="Corbett-Detig R.B."/>
            <person name="Cavanaugh C.M."/>
        </authorList>
    </citation>
    <scope>NUCLEOTIDE SEQUENCE [LARGE SCALE GENOMIC DNA]</scope>
    <source>
        <strain evidence="1">Sp-SM6</strain>
    </source>
</reference>
<name>A0A1T2LD67_9GAMM</name>
<dbReference type="OrthoDB" id="8564048at2"/>
<sequence>MRHENRQFEYDGKQINLALSKRAIRQLQQREESLHVNMELLFSCLLRKRVLFSDERPSEADTSLGDVDKLALYFTPRMTKACHVSDLYGPPDSAAFPLQHTRRFLPGWLEIEYHPRDGWKGAFGYAGGH</sequence>
<dbReference type="Proteomes" id="UP000190198">
    <property type="component" value="Unassembled WGS sequence"/>
</dbReference>
<dbReference type="EMBL" id="MPRK01000004">
    <property type="protein sequence ID" value="OOZ43021.1"/>
    <property type="molecule type" value="Genomic_DNA"/>
</dbReference>
<proteinExistence type="predicted"/>
<comment type="caution">
    <text evidence="1">The sequence shown here is derived from an EMBL/GenBank/DDBJ whole genome shotgun (WGS) entry which is preliminary data.</text>
</comment>
<protein>
    <submittedName>
        <fullName evidence="1">Uncharacterized protein</fullName>
    </submittedName>
</protein>